<comment type="caution">
    <text evidence="8">The sequence shown here is derived from an EMBL/GenBank/DDBJ whole genome shotgun (WGS) entry which is preliminary data.</text>
</comment>
<keyword evidence="4 6" id="KW-1133">Transmembrane helix</keyword>
<sequence length="126" mass="12333">MITAVFACSGALAALAGGLQALASGSGDPTAYHSVLIQAVTAALVGGVALSGGIGSVAGIVTGTLIVQTLSTGMTALSVPPYLTSVGLGGLLVVIVLVDVAQNRRSPWRPRVRDGALVVASPGRGR</sequence>
<dbReference type="EMBL" id="BAABIC010000009">
    <property type="protein sequence ID" value="GAA4690951.1"/>
    <property type="molecule type" value="Genomic_DNA"/>
</dbReference>
<protein>
    <recommendedName>
        <fullName evidence="10">Branched-chain amino acid transport system / permease component</fullName>
    </recommendedName>
</protein>
<evidence type="ECO:0000256" key="3">
    <source>
        <dbReference type="ARBA" id="ARBA00022692"/>
    </source>
</evidence>
<evidence type="ECO:0008006" key="10">
    <source>
        <dbReference type="Google" id="ProtNLM"/>
    </source>
</evidence>
<dbReference type="InterPro" id="IPR001851">
    <property type="entry name" value="ABC_transp_permease"/>
</dbReference>
<gene>
    <name evidence="8" type="ORF">GCM10023215_29700</name>
</gene>
<evidence type="ECO:0000313" key="8">
    <source>
        <dbReference type="EMBL" id="GAA4690951.1"/>
    </source>
</evidence>
<dbReference type="PANTHER" id="PTHR32196">
    <property type="entry name" value="ABC TRANSPORTER PERMEASE PROTEIN YPHD-RELATED-RELATED"/>
    <property type="match status" value="1"/>
</dbReference>
<evidence type="ECO:0000256" key="6">
    <source>
        <dbReference type="SAM" id="Phobius"/>
    </source>
</evidence>
<evidence type="ECO:0000256" key="4">
    <source>
        <dbReference type="ARBA" id="ARBA00022989"/>
    </source>
</evidence>
<dbReference type="Proteomes" id="UP001500325">
    <property type="component" value="Unassembled WGS sequence"/>
</dbReference>
<feature type="chain" id="PRO_5045589657" description="Branched-chain amino acid transport system /permease component" evidence="7">
    <location>
        <begin position="24"/>
        <end position="126"/>
    </location>
</feature>
<feature type="transmembrane region" description="Helical" evidence="6">
    <location>
        <begin position="31"/>
        <end position="50"/>
    </location>
</feature>
<keyword evidence="5 6" id="KW-0472">Membrane</keyword>
<comment type="subcellular location">
    <subcellularLocation>
        <location evidence="1">Cell membrane</location>
        <topology evidence="1">Multi-pass membrane protein</topology>
    </subcellularLocation>
</comment>
<evidence type="ECO:0000256" key="1">
    <source>
        <dbReference type="ARBA" id="ARBA00004651"/>
    </source>
</evidence>
<evidence type="ECO:0000313" key="9">
    <source>
        <dbReference type="Proteomes" id="UP001500325"/>
    </source>
</evidence>
<evidence type="ECO:0000256" key="5">
    <source>
        <dbReference type="ARBA" id="ARBA00023136"/>
    </source>
</evidence>
<reference evidence="9" key="1">
    <citation type="journal article" date="2019" name="Int. J. Syst. Evol. Microbiol.">
        <title>The Global Catalogue of Microorganisms (GCM) 10K type strain sequencing project: providing services to taxonomists for standard genome sequencing and annotation.</title>
        <authorList>
            <consortium name="The Broad Institute Genomics Platform"/>
            <consortium name="The Broad Institute Genome Sequencing Center for Infectious Disease"/>
            <person name="Wu L."/>
            <person name="Ma J."/>
        </authorList>
    </citation>
    <scope>NUCLEOTIDE SEQUENCE [LARGE SCALE GENOMIC DNA]</scope>
    <source>
        <strain evidence="9">JCM 18055</strain>
    </source>
</reference>
<feature type="signal peptide" evidence="7">
    <location>
        <begin position="1"/>
        <end position="23"/>
    </location>
</feature>
<evidence type="ECO:0000256" key="2">
    <source>
        <dbReference type="ARBA" id="ARBA00022475"/>
    </source>
</evidence>
<organism evidence="8 9">
    <name type="scientific">Pseudonocardia yuanmonensis</name>
    <dbReference type="NCBI Taxonomy" id="1095914"/>
    <lineage>
        <taxon>Bacteria</taxon>
        <taxon>Bacillati</taxon>
        <taxon>Actinomycetota</taxon>
        <taxon>Actinomycetes</taxon>
        <taxon>Pseudonocardiales</taxon>
        <taxon>Pseudonocardiaceae</taxon>
        <taxon>Pseudonocardia</taxon>
    </lineage>
</organism>
<keyword evidence="7" id="KW-0732">Signal</keyword>
<keyword evidence="2" id="KW-1003">Cell membrane</keyword>
<feature type="transmembrane region" description="Helical" evidence="6">
    <location>
        <begin position="82"/>
        <end position="101"/>
    </location>
</feature>
<evidence type="ECO:0000256" key="7">
    <source>
        <dbReference type="SAM" id="SignalP"/>
    </source>
</evidence>
<name>A0ABP8WJP6_9PSEU</name>
<dbReference type="Pfam" id="PF02653">
    <property type="entry name" value="BPD_transp_2"/>
    <property type="match status" value="1"/>
</dbReference>
<keyword evidence="3 6" id="KW-0812">Transmembrane</keyword>
<accession>A0ABP8WJP6</accession>
<proteinExistence type="predicted"/>
<keyword evidence="9" id="KW-1185">Reference proteome</keyword>